<evidence type="ECO:0000313" key="4">
    <source>
        <dbReference type="EMBL" id="MEK8031761.1"/>
    </source>
</evidence>
<feature type="compositionally biased region" description="Low complexity" evidence="2">
    <location>
        <begin position="79"/>
        <end position="89"/>
    </location>
</feature>
<protein>
    <submittedName>
        <fullName evidence="4">Uncharacterized protein</fullName>
    </submittedName>
</protein>
<keyword evidence="5" id="KW-1185">Reference proteome</keyword>
<accession>A0ABU9BPH3</accession>
<gene>
    <name evidence="4" type="ORF">AACH06_13115</name>
</gene>
<evidence type="ECO:0000256" key="1">
    <source>
        <dbReference type="SAM" id="Coils"/>
    </source>
</evidence>
<keyword evidence="3" id="KW-0472">Membrane</keyword>
<evidence type="ECO:0000256" key="2">
    <source>
        <dbReference type="SAM" id="MobiDB-lite"/>
    </source>
</evidence>
<dbReference type="EMBL" id="JBBUTG010000006">
    <property type="protein sequence ID" value="MEK8031761.1"/>
    <property type="molecule type" value="Genomic_DNA"/>
</dbReference>
<dbReference type="RefSeq" id="WP_341426144.1">
    <property type="nucleotide sequence ID" value="NZ_JBBUTG010000006.1"/>
</dbReference>
<feature type="region of interest" description="Disordered" evidence="2">
    <location>
        <begin position="79"/>
        <end position="98"/>
    </location>
</feature>
<keyword evidence="3" id="KW-0812">Transmembrane</keyword>
<feature type="region of interest" description="Disordered" evidence="2">
    <location>
        <begin position="275"/>
        <end position="309"/>
    </location>
</feature>
<sequence length="309" mass="34989">MSATDFGILAVVICNVLFLVLCTYMAWRMMTYMRDSQADLSAFANSLKAHAGRLNRTADNTLEVFADMKRELGKLIETARGAASSGSRGRPSDPYHQWAQRDPKALNRLIDQQGDMLDEVSRVDAKQFEEWRRVKQVELDRLLQQKQHVQQEFQRLRQAHDDAVHKLREHELRSRQYMKANAEASALRGEVAALKQQLQQAVYARATQPEPQPWDADADQIHQAQAPSPKVKELAAQLAEAEADRQRLRRQLEQIQDNLKRTLTEKEFIEDRFMQLDADRQEPAPSAPAAPAAPAAAPAEDSTMVVLPA</sequence>
<keyword evidence="1" id="KW-0175">Coiled coil</keyword>
<organism evidence="4 5">
    <name type="scientific">Ideonella lacteola</name>
    <dbReference type="NCBI Taxonomy" id="2984193"/>
    <lineage>
        <taxon>Bacteria</taxon>
        <taxon>Pseudomonadati</taxon>
        <taxon>Pseudomonadota</taxon>
        <taxon>Betaproteobacteria</taxon>
        <taxon>Burkholderiales</taxon>
        <taxon>Sphaerotilaceae</taxon>
        <taxon>Ideonella</taxon>
    </lineage>
</organism>
<proteinExistence type="predicted"/>
<feature type="transmembrane region" description="Helical" evidence="3">
    <location>
        <begin position="6"/>
        <end position="27"/>
    </location>
</feature>
<name>A0ABU9BPH3_9BURK</name>
<evidence type="ECO:0000256" key="3">
    <source>
        <dbReference type="SAM" id="Phobius"/>
    </source>
</evidence>
<feature type="coiled-coil region" evidence="1">
    <location>
        <begin position="132"/>
        <end position="197"/>
    </location>
</feature>
<feature type="region of interest" description="Disordered" evidence="2">
    <location>
        <begin position="204"/>
        <end position="230"/>
    </location>
</feature>
<keyword evidence="3" id="KW-1133">Transmembrane helix</keyword>
<feature type="compositionally biased region" description="Low complexity" evidence="2">
    <location>
        <begin position="283"/>
        <end position="299"/>
    </location>
</feature>
<evidence type="ECO:0000313" key="5">
    <source>
        <dbReference type="Proteomes" id="UP001371218"/>
    </source>
</evidence>
<feature type="coiled-coil region" evidence="1">
    <location>
        <begin position="231"/>
        <end position="272"/>
    </location>
</feature>
<dbReference type="Proteomes" id="UP001371218">
    <property type="component" value="Unassembled WGS sequence"/>
</dbReference>
<reference evidence="4 5" key="1">
    <citation type="submission" date="2024-04" db="EMBL/GenBank/DDBJ databases">
        <title>Novel species of the genus Ideonella isolated from streams.</title>
        <authorList>
            <person name="Lu H."/>
        </authorList>
    </citation>
    <scope>NUCLEOTIDE SEQUENCE [LARGE SCALE GENOMIC DNA]</scope>
    <source>
        <strain evidence="4 5">DXS29W</strain>
    </source>
</reference>
<comment type="caution">
    <text evidence="4">The sequence shown here is derived from an EMBL/GenBank/DDBJ whole genome shotgun (WGS) entry which is preliminary data.</text>
</comment>